<dbReference type="Proteomes" id="UP001151287">
    <property type="component" value="Unassembled WGS sequence"/>
</dbReference>
<feature type="binding site" evidence="9">
    <location>
        <position position="153"/>
    </location>
    <ligand>
        <name>Mn(2+)</name>
        <dbReference type="ChEBI" id="CHEBI:29035"/>
    </ligand>
</feature>
<keyword evidence="7 8" id="KW-0464">Manganese</keyword>
<keyword evidence="5 8" id="KW-0479">Metal-binding</keyword>
<dbReference type="InterPro" id="IPR001929">
    <property type="entry name" value="Germin"/>
</dbReference>
<comment type="subcellular location">
    <subcellularLocation>
        <location evidence="1 11">Secreted</location>
        <location evidence="1 11">Extracellular space</location>
        <location evidence="1 11">Apoplast</location>
    </subcellularLocation>
</comment>
<dbReference type="OrthoDB" id="615030at2759"/>
<dbReference type="InterPro" id="IPR011051">
    <property type="entry name" value="RmlC_Cupin_sf"/>
</dbReference>
<evidence type="ECO:0000256" key="2">
    <source>
        <dbReference type="ARBA" id="ARBA00007456"/>
    </source>
</evidence>
<feature type="domain" description="Cupin type-1" evidence="12">
    <location>
        <begin position="58"/>
        <end position="207"/>
    </location>
</feature>
<keyword evidence="14" id="KW-1185">Reference proteome</keyword>
<sequence length="217" mass="23657">MASRFLFVALFSLAVFHVSSVPSQLQDFCVADLNSQVFVNGFICKNPNAVSEDDFFFSGLDKAANTSNYMGSNVTAVSVTNLPGLNTLGISLTRQDFGSYGLVPPHIHPRATELLVIVEGTIQAVFISSTNYQMYDKVLNKGDVFVFPQGMIHFQYNRNSTNAVAFSALSSENPGLVYMANAAFGSNPSISDDVLAKTFQLDKKTIDLLQARFSTTH</sequence>
<evidence type="ECO:0000256" key="1">
    <source>
        <dbReference type="ARBA" id="ARBA00004271"/>
    </source>
</evidence>
<dbReference type="PANTHER" id="PTHR31238">
    <property type="entry name" value="GERMIN-LIKE PROTEIN SUBFAMILY 3 MEMBER 3"/>
    <property type="match status" value="1"/>
</dbReference>
<proteinExistence type="inferred from homology"/>
<dbReference type="GO" id="GO:0030145">
    <property type="term" value="F:manganese ion binding"/>
    <property type="evidence" value="ECO:0007669"/>
    <property type="project" value="UniProtKB-UniRule"/>
</dbReference>
<keyword evidence="6 10" id="KW-1015">Disulfide bond</keyword>
<dbReference type="Gene3D" id="2.60.120.10">
    <property type="entry name" value="Jelly Rolls"/>
    <property type="match status" value="1"/>
</dbReference>
<keyword evidence="11" id="KW-0732">Signal</keyword>
<feature type="binding site" evidence="9">
    <location>
        <position position="106"/>
    </location>
    <ligand>
        <name>Mn(2+)</name>
        <dbReference type="ChEBI" id="CHEBI:29035"/>
    </ligand>
</feature>
<evidence type="ECO:0000256" key="9">
    <source>
        <dbReference type="PIRSR" id="PIRSR601929-2"/>
    </source>
</evidence>
<evidence type="ECO:0000313" key="14">
    <source>
        <dbReference type="Proteomes" id="UP001151287"/>
    </source>
</evidence>
<evidence type="ECO:0000256" key="7">
    <source>
        <dbReference type="ARBA" id="ARBA00023211"/>
    </source>
</evidence>
<dbReference type="Pfam" id="PF00190">
    <property type="entry name" value="Cupin_1"/>
    <property type="match status" value="1"/>
</dbReference>
<feature type="binding site" evidence="9">
    <location>
        <position position="108"/>
    </location>
    <ligand>
        <name>Mn(2+)</name>
        <dbReference type="ChEBI" id="CHEBI:29035"/>
    </ligand>
</feature>
<feature type="signal peptide" evidence="11">
    <location>
        <begin position="1"/>
        <end position="20"/>
    </location>
</feature>
<dbReference type="FunFam" id="2.60.120.10:FF:000005">
    <property type="entry name" value="Germin-like protein subfamily 1 member 8"/>
    <property type="match status" value="1"/>
</dbReference>
<evidence type="ECO:0000313" key="13">
    <source>
        <dbReference type="EMBL" id="KAJ1703863.1"/>
    </source>
</evidence>
<feature type="binding site" evidence="9">
    <location>
        <position position="113"/>
    </location>
    <ligand>
        <name>Mn(2+)</name>
        <dbReference type="ChEBI" id="CHEBI:29035"/>
    </ligand>
</feature>
<evidence type="ECO:0000259" key="12">
    <source>
        <dbReference type="SMART" id="SM00835"/>
    </source>
</evidence>
<evidence type="ECO:0000256" key="4">
    <source>
        <dbReference type="ARBA" id="ARBA00022525"/>
    </source>
</evidence>
<dbReference type="InterPro" id="IPR006045">
    <property type="entry name" value="Cupin_1"/>
</dbReference>
<comment type="similarity">
    <text evidence="2 11">Belongs to the germin family.</text>
</comment>
<dbReference type="AlphaFoldDB" id="A0A9Q0D1L7"/>
<feature type="binding site" evidence="8">
    <location>
        <position position="113"/>
    </location>
    <ligand>
        <name>oxalate</name>
        <dbReference type="ChEBI" id="CHEBI:30623"/>
    </ligand>
</feature>
<name>A0A9Q0D1L7_9POAL</name>
<evidence type="ECO:0000256" key="3">
    <source>
        <dbReference type="ARBA" id="ARBA00022523"/>
    </source>
</evidence>
<dbReference type="GO" id="GO:0048046">
    <property type="term" value="C:apoplast"/>
    <property type="evidence" value="ECO:0007669"/>
    <property type="project" value="UniProtKB-SubCell"/>
</dbReference>
<dbReference type="CDD" id="cd02241">
    <property type="entry name" value="cupin_OxOx"/>
    <property type="match status" value="1"/>
</dbReference>
<dbReference type="PRINTS" id="PR00325">
    <property type="entry name" value="GERMIN"/>
</dbReference>
<feature type="binding site" evidence="8">
    <location>
        <position position="108"/>
    </location>
    <ligand>
        <name>oxalate</name>
        <dbReference type="ChEBI" id="CHEBI:30623"/>
    </ligand>
</feature>
<protein>
    <recommendedName>
        <fullName evidence="11">Germin-like protein</fullName>
    </recommendedName>
</protein>
<dbReference type="SMART" id="SM00835">
    <property type="entry name" value="Cupin_1"/>
    <property type="match status" value="1"/>
</dbReference>
<evidence type="ECO:0000256" key="6">
    <source>
        <dbReference type="ARBA" id="ARBA00023157"/>
    </source>
</evidence>
<feature type="chain" id="PRO_5040543050" description="Germin-like protein" evidence="11">
    <location>
        <begin position="21"/>
        <end position="217"/>
    </location>
</feature>
<dbReference type="PROSITE" id="PS00725">
    <property type="entry name" value="GERMIN"/>
    <property type="match status" value="1"/>
</dbReference>
<accession>A0A9Q0D1L7</accession>
<gene>
    <name evidence="13" type="ORF">LUZ63_003642</name>
</gene>
<organism evidence="13 14">
    <name type="scientific">Rhynchospora breviuscula</name>
    <dbReference type="NCBI Taxonomy" id="2022672"/>
    <lineage>
        <taxon>Eukaryota</taxon>
        <taxon>Viridiplantae</taxon>
        <taxon>Streptophyta</taxon>
        <taxon>Embryophyta</taxon>
        <taxon>Tracheophyta</taxon>
        <taxon>Spermatophyta</taxon>
        <taxon>Magnoliopsida</taxon>
        <taxon>Liliopsida</taxon>
        <taxon>Poales</taxon>
        <taxon>Cyperaceae</taxon>
        <taxon>Cyperoideae</taxon>
        <taxon>Rhynchosporeae</taxon>
        <taxon>Rhynchospora</taxon>
    </lineage>
</organism>
<reference evidence="13" key="1">
    <citation type="journal article" date="2022" name="Cell">
        <title>Repeat-based holocentromeres influence genome architecture and karyotype evolution.</title>
        <authorList>
            <person name="Hofstatter P.G."/>
            <person name="Thangavel G."/>
            <person name="Lux T."/>
            <person name="Neumann P."/>
            <person name="Vondrak T."/>
            <person name="Novak P."/>
            <person name="Zhang M."/>
            <person name="Costa L."/>
            <person name="Castellani M."/>
            <person name="Scott A."/>
            <person name="Toegelov H."/>
            <person name="Fuchs J."/>
            <person name="Mata-Sucre Y."/>
            <person name="Dias Y."/>
            <person name="Vanzela A.L.L."/>
            <person name="Huettel B."/>
            <person name="Almeida C.C.S."/>
            <person name="Simkova H."/>
            <person name="Souza G."/>
            <person name="Pedrosa-Harand A."/>
            <person name="Macas J."/>
            <person name="Mayer K.F.X."/>
            <person name="Houben A."/>
            <person name="Marques A."/>
        </authorList>
    </citation>
    <scope>NUCLEOTIDE SEQUENCE</scope>
    <source>
        <strain evidence="13">RhyBre1mFocal</strain>
    </source>
</reference>
<evidence type="ECO:0000256" key="11">
    <source>
        <dbReference type="RuleBase" id="RU366015"/>
    </source>
</evidence>
<keyword evidence="4 11" id="KW-0964">Secreted</keyword>
<dbReference type="InterPro" id="IPR019780">
    <property type="entry name" value="Germin_Mn-BS"/>
</dbReference>
<dbReference type="SUPFAM" id="SSF51182">
    <property type="entry name" value="RmlC-like cupins"/>
    <property type="match status" value="1"/>
</dbReference>
<comment type="caution">
    <text evidence="13">The sequence shown here is derived from an EMBL/GenBank/DDBJ whole genome shotgun (WGS) entry which is preliminary data.</text>
</comment>
<feature type="disulfide bond" evidence="10">
    <location>
        <begin position="29"/>
        <end position="44"/>
    </location>
</feature>
<keyword evidence="3 11" id="KW-0052">Apoplast</keyword>
<dbReference type="EMBL" id="JAMQYH010000001">
    <property type="protein sequence ID" value="KAJ1703863.1"/>
    <property type="molecule type" value="Genomic_DNA"/>
</dbReference>
<evidence type="ECO:0000256" key="8">
    <source>
        <dbReference type="PIRSR" id="PIRSR601929-1"/>
    </source>
</evidence>
<evidence type="ECO:0000256" key="10">
    <source>
        <dbReference type="PIRSR" id="PIRSR601929-3"/>
    </source>
</evidence>
<dbReference type="InterPro" id="IPR014710">
    <property type="entry name" value="RmlC-like_jellyroll"/>
</dbReference>
<evidence type="ECO:0000256" key="5">
    <source>
        <dbReference type="ARBA" id="ARBA00022723"/>
    </source>
</evidence>